<evidence type="ECO:0000256" key="1">
    <source>
        <dbReference type="ARBA" id="ARBA00022679"/>
    </source>
</evidence>
<dbReference type="PROSITE" id="PS51186">
    <property type="entry name" value="GNAT"/>
    <property type="match status" value="1"/>
</dbReference>
<dbReference type="InterPro" id="IPR050680">
    <property type="entry name" value="YpeA/RimI_acetyltransf"/>
</dbReference>
<dbReference type="CDD" id="cd04301">
    <property type="entry name" value="NAT_SF"/>
    <property type="match status" value="1"/>
</dbReference>
<evidence type="ECO:0000313" key="5">
    <source>
        <dbReference type="Proteomes" id="UP001596417"/>
    </source>
</evidence>
<dbReference type="Gene3D" id="3.40.630.30">
    <property type="match status" value="1"/>
</dbReference>
<dbReference type="InterPro" id="IPR000182">
    <property type="entry name" value="GNAT_dom"/>
</dbReference>
<dbReference type="RefSeq" id="WP_248908648.1">
    <property type="nucleotide sequence ID" value="NZ_CP109979.1"/>
</dbReference>
<name>A0ABD5YUB3_9EURY</name>
<dbReference type="AlphaFoldDB" id="A0ABD5YUB3"/>
<evidence type="ECO:0000259" key="3">
    <source>
        <dbReference type="PROSITE" id="PS51186"/>
    </source>
</evidence>
<keyword evidence="1 4" id="KW-0808">Transferase</keyword>
<dbReference type="SUPFAM" id="SSF55729">
    <property type="entry name" value="Acyl-CoA N-acyltransferases (Nat)"/>
    <property type="match status" value="1"/>
</dbReference>
<evidence type="ECO:0000256" key="2">
    <source>
        <dbReference type="ARBA" id="ARBA00023315"/>
    </source>
</evidence>
<keyword evidence="5" id="KW-1185">Reference proteome</keyword>
<feature type="domain" description="N-acetyltransferase" evidence="3">
    <location>
        <begin position="1"/>
        <end position="139"/>
    </location>
</feature>
<dbReference type="PANTHER" id="PTHR43420">
    <property type="entry name" value="ACETYLTRANSFERASE"/>
    <property type="match status" value="1"/>
</dbReference>
<sequence>MELRELETDEEYQRAIPIIQQLWTDADASFIRSWAEEDGYRLFGLHVDGTLVGVVGISIQRVLHHTRHVWVHDLVIDEAHRSNGYGTQLLSFVAEWAREHDCEYVALAGRLGNEEARQFYESNGMVRWGHVFETEIETH</sequence>
<dbReference type="Pfam" id="PF00583">
    <property type="entry name" value="Acetyltransf_1"/>
    <property type="match status" value="1"/>
</dbReference>
<dbReference type="InterPro" id="IPR016181">
    <property type="entry name" value="Acyl_CoA_acyltransferase"/>
</dbReference>
<protein>
    <submittedName>
        <fullName evidence="4">GNAT family N-acetyltransferase</fullName>
        <ecNumber evidence="4">2.3.-.-</ecNumber>
    </submittedName>
</protein>
<accession>A0ABD5YUB3</accession>
<dbReference type="EMBL" id="JBHTAX010000001">
    <property type="protein sequence ID" value="MFC7191095.1"/>
    <property type="molecule type" value="Genomic_DNA"/>
</dbReference>
<organism evidence="4 5">
    <name type="scientific">Halocatena marina</name>
    <dbReference type="NCBI Taxonomy" id="2934937"/>
    <lineage>
        <taxon>Archaea</taxon>
        <taxon>Methanobacteriati</taxon>
        <taxon>Methanobacteriota</taxon>
        <taxon>Stenosarchaea group</taxon>
        <taxon>Halobacteria</taxon>
        <taxon>Halobacteriales</taxon>
        <taxon>Natronomonadaceae</taxon>
        <taxon>Halocatena</taxon>
    </lineage>
</organism>
<gene>
    <name evidence="4" type="ORF">ACFQL7_15575</name>
</gene>
<dbReference type="GO" id="GO:0016746">
    <property type="term" value="F:acyltransferase activity"/>
    <property type="evidence" value="ECO:0007669"/>
    <property type="project" value="UniProtKB-KW"/>
</dbReference>
<evidence type="ECO:0000313" key="4">
    <source>
        <dbReference type="EMBL" id="MFC7191095.1"/>
    </source>
</evidence>
<dbReference type="Proteomes" id="UP001596417">
    <property type="component" value="Unassembled WGS sequence"/>
</dbReference>
<keyword evidence="2 4" id="KW-0012">Acyltransferase</keyword>
<proteinExistence type="predicted"/>
<reference evidence="4 5" key="1">
    <citation type="journal article" date="2019" name="Int. J. Syst. Evol. Microbiol.">
        <title>The Global Catalogue of Microorganisms (GCM) 10K type strain sequencing project: providing services to taxonomists for standard genome sequencing and annotation.</title>
        <authorList>
            <consortium name="The Broad Institute Genomics Platform"/>
            <consortium name="The Broad Institute Genome Sequencing Center for Infectious Disease"/>
            <person name="Wu L."/>
            <person name="Ma J."/>
        </authorList>
    </citation>
    <scope>NUCLEOTIDE SEQUENCE [LARGE SCALE GENOMIC DNA]</scope>
    <source>
        <strain evidence="4 5">RDMS1</strain>
    </source>
</reference>
<comment type="caution">
    <text evidence="4">The sequence shown here is derived from an EMBL/GenBank/DDBJ whole genome shotgun (WGS) entry which is preliminary data.</text>
</comment>
<dbReference type="EC" id="2.3.-.-" evidence="4"/>
<dbReference type="GeneID" id="76200788"/>